<dbReference type="OrthoDB" id="3792049at2759"/>
<evidence type="ECO:0000313" key="4">
    <source>
        <dbReference type="Proteomes" id="UP000016931"/>
    </source>
</evidence>
<dbReference type="AlphaFoldDB" id="M3AW64"/>
<feature type="chain" id="PRO_5004031582" description="Glycoside hydrolase family 18 protein" evidence="2">
    <location>
        <begin position="21"/>
        <end position="242"/>
    </location>
</feature>
<dbReference type="Proteomes" id="UP000016931">
    <property type="component" value="Unassembled WGS sequence"/>
</dbReference>
<gene>
    <name evidence="3" type="ORF">SEPMUDRAFT_134226</name>
</gene>
<sequence>MHLVLRIAAGALALSGLALAAPPSPPSSLLARQEIIECRCAFDECFYGEQLTVDDYIDYLRQYYPATDRYVLYTGGSQNQASDFVRLNTDYFYYNNFFDGATSEHYYTQWPIKQDSQGRGDCYRPDDADAASIAIARAARTEVRVFGGVEYLTLGQTGWFATKEVPELRTNIRNQQLNKITHMQKGATAPDQVLATEDADMNIVYVDGQSGPNAGGTYGDCSLTTEPPTCDSPGNNADLHEE</sequence>
<protein>
    <recommendedName>
        <fullName evidence="5">Glycoside hydrolase family 18 protein</fullName>
    </recommendedName>
</protein>
<reference evidence="3 4" key="1">
    <citation type="journal article" date="2012" name="PLoS Pathog.">
        <title>Diverse lifestyles and strategies of plant pathogenesis encoded in the genomes of eighteen Dothideomycetes fungi.</title>
        <authorList>
            <person name="Ohm R.A."/>
            <person name="Feau N."/>
            <person name="Henrissat B."/>
            <person name="Schoch C.L."/>
            <person name="Horwitz B.A."/>
            <person name="Barry K.W."/>
            <person name="Condon B.J."/>
            <person name="Copeland A.C."/>
            <person name="Dhillon B."/>
            <person name="Glaser F."/>
            <person name="Hesse C.N."/>
            <person name="Kosti I."/>
            <person name="LaButti K."/>
            <person name="Lindquist E.A."/>
            <person name="Lucas S."/>
            <person name="Salamov A.A."/>
            <person name="Bradshaw R.E."/>
            <person name="Ciuffetti L."/>
            <person name="Hamelin R.C."/>
            <person name="Kema G.H.J."/>
            <person name="Lawrence C."/>
            <person name="Scott J.A."/>
            <person name="Spatafora J.W."/>
            <person name="Turgeon B.G."/>
            <person name="de Wit P.J.G.M."/>
            <person name="Zhong S."/>
            <person name="Goodwin S.B."/>
            <person name="Grigoriev I.V."/>
        </authorList>
    </citation>
    <scope>NUCLEOTIDE SEQUENCE [LARGE SCALE GENOMIC DNA]</scope>
    <source>
        <strain evidence="3 4">SO2202</strain>
    </source>
</reference>
<proteinExistence type="predicted"/>
<evidence type="ECO:0008006" key="5">
    <source>
        <dbReference type="Google" id="ProtNLM"/>
    </source>
</evidence>
<dbReference type="RefSeq" id="XP_016759106.1">
    <property type="nucleotide sequence ID" value="XM_016902622.1"/>
</dbReference>
<feature type="compositionally biased region" description="Polar residues" evidence="1">
    <location>
        <begin position="222"/>
        <end position="235"/>
    </location>
</feature>
<dbReference type="GeneID" id="27899759"/>
<keyword evidence="4" id="KW-1185">Reference proteome</keyword>
<feature type="region of interest" description="Disordered" evidence="1">
    <location>
        <begin position="217"/>
        <end position="242"/>
    </location>
</feature>
<feature type="signal peptide" evidence="2">
    <location>
        <begin position="1"/>
        <end position="20"/>
    </location>
</feature>
<evidence type="ECO:0000256" key="1">
    <source>
        <dbReference type="SAM" id="MobiDB-lite"/>
    </source>
</evidence>
<organism evidence="3 4">
    <name type="scientific">Sphaerulina musiva (strain SO2202)</name>
    <name type="common">Poplar stem canker fungus</name>
    <name type="synonym">Septoria musiva</name>
    <dbReference type="NCBI Taxonomy" id="692275"/>
    <lineage>
        <taxon>Eukaryota</taxon>
        <taxon>Fungi</taxon>
        <taxon>Dikarya</taxon>
        <taxon>Ascomycota</taxon>
        <taxon>Pezizomycotina</taxon>
        <taxon>Dothideomycetes</taxon>
        <taxon>Dothideomycetidae</taxon>
        <taxon>Mycosphaerellales</taxon>
        <taxon>Mycosphaerellaceae</taxon>
        <taxon>Sphaerulina</taxon>
    </lineage>
</organism>
<keyword evidence="2" id="KW-0732">Signal</keyword>
<dbReference type="EMBL" id="KB456266">
    <property type="protein sequence ID" value="EMF10985.1"/>
    <property type="molecule type" value="Genomic_DNA"/>
</dbReference>
<dbReference type="HOGENOM" id="CLU_1147803_0_0_1"/>
<evidence type="ECO:0000256" key="2">
    <source>
        <dbReference type="SAM" id="SignalP"/>
    </source>
</evidence>
<accession>M3AW64</accession>
<evidence type="ECO:0000313" key="3">
    <source>
        <dbReference type="EMBL" id="EMF10985.1"/>
    </source>
</evidence>
<name>M3AW64_SPHMS</name>